<dbReference type="PANTHER" id="PTHR21496">
    <property type="entry name" value="FERREDOXIN-RELATED"/>
    <property type="match status" value="1"/>
</dbReference>
<evidence type="ECO:0000313" key="8">
    <source>
        <dbReference type="EMBL" id="SKC71663.1"/>
    </source>
</evidence>
<dbReference type="OrthoDB" id="593800at2"/>
<dbReference type="InterPro" id="IPR036922">
    <property type="entry name" value="Rieske_2Fe-2S_sf"/>
</dbReference>
<evidence type="ECO:0000259" key="7">
    <source>
        <dbReference type="PROSITE" id="PS51296"/>
    </source>
</evidence>
<sequence length="106" mass="11937">MEWIKIFSNDTEARSKITHDKPQLLVLHGKRICLVLHEENFIAVQDACSHNGESLSKGHVNYLGEIVCPWHGYRFQLKSGRACDSSSADLKTYPVKSDDSGFFIGI</sequence>
<keyword evidence="9" id="KW-1185">Reference proteome</keyword>
<protein>
    <submittedName>
        <fullName evidence="8">3-phenylpropionate/trans-cinnamate dioxygenase ferredoxin subunit</fullName>
    </submittedName>
</protein>
<evidence type="ECO:0000256" key="6">
    <source>
        <dbReference type="ARBA" id="ARBA00038001"/>
    </source>
</evidence>
<proteinExistence type="inferred from homology"/>
<dbReference type="Pfam" id="PF00355">
    <property type="entry name" value="Rieske"/>
    <property type="match status" value="1"/>
</dbReference>
<dbReference type="InterPro" id="IPR017941">
    <property type="entry name" value="Rieske_2Fe-2S"/>
</dbReference>
<dbReference type="PANTHER" id="PTHR21496:SF0">
    <property type="entry name" value="RIESKE DOMAIN-CONTAINING PROTEIN"/>
    <property type="match status" value="1"/>
</dbReference>
<dbReference type="GO" id="GO:0046872">
    <property type="term" value="F:metal ion binding"/>
    <property type="evidence" value="ECO:0007669"/>
    <property type="project" value="UniProtKB-KW"/>
</dbReference>
<dbReference type="Gene3D" id="2.102.10.10">
    <property type="entry name" value="Rieske [2Fe-2S] iron-sulphur domain"/>
    <property type="match status" value="1"/>
</dbReference>
<evidence type="ECO:0000256" key="3">
    <source>
        <dbReference type="ARBA" id="ARBA00023004"/>
    </source>
</evidence>
<evidence type="ECO:0000313" key="9">
    <source>
        <dbReference type="Proteomes" id="UP000190961"/>
    </source>
</evidence>
<dbReference type="AlphaFoldDB" id="A0A1T5L6V0"/>
<dbReference type="Proteomes" id="UP000190961">
    <property type="component" value="Unassembled WGS sequence"/>
</dbReference>
<dbReference type="EMBL" id="FUZU01000002">
    <property type="protein sequence ID" value="SKC71663.1"/>
    <property type="molecule type" value="Genomic_DNA"/>
</dbReference>
<dbReference type="SUPFAM" id="SSF50022">
    <property type="entry name" value="ISP domain"/>
    <property type="match status" value="1"/>
</dbReference>
<accession>A0A1T5L6V0</accession>
<name>A0A1T5L6V0_9BACT</name>
<feature type="domain" description="Rieske" evidence="7">
    <location>
        <begin position="9"/>
        <end position="104"/>
    </location>
</feature>
<dbReference type="RefSeq" id="WP_079687231.1">
    <property type="nucleotide sequence ID" value="NZ_FUZU01000002.1"/>
</dbReference>
<keyword evidence="8" id="KW-0560">Oxidoreductase</keyword>
<organism evidence="8 9">
    <name type="scientific">Ohtaekwangia koreensis</name>
    <dbReference type="NCBI Taxonomy" id="688867"/>
    <lineage>
        <taxon>Bacteria</taxon>
        <taxon>Pseudomonadati</taxon>
        <taxon>Bacteroidota</taxon>
        <taxon>Cytophagia</taxon>
        <taxon>Cytophagales</taxon>
        <taxon>Fulvivirgaceae</taxon>
        <taxon>Ohtaekwangia</taxon>
    </lineage>
</organism>
<dbReference type="GO" id="GO:0051213">
    <property type="term" value="F:dioxygenase activity"/>
    <property type="evidence" value="ECO:0007669"/>
    <property type="project" value="UniProtKB-KW"/>
</dbReference>
<dbReference type="GO" id="GO:0051537">
    <property type="term" value="F:2 iron, 2 sulfur cluster binding"/>
    <property type="evidence" value="ECO:0007669"/>
    <property type="project" value="UniProtKB-KW"/>
</dbReference>
<comment type="cofactor">
    <cofactor evidence="5">
        <name>[2Fe-2S] cluster</name>
        <dbReference type="ChEBI" id="CHEBI:190135"/>
    </cofactor>
</comment>
<dbReference type="STRING" id="688867.SAMN05660236_2642"/>
<evidence type="ECO:0000256" key="1">
    <source>
        <dbReference type="ARBA" id="ARBA00022714"/>
    </source>
</evidence>
<keyword evidence="8" id="KW-0223">Dioxygenase</keyword>
<dbReference type="PROSITE" id="PS51296">
    <property type="entry name" value="RIESKE"/>
    <property type="match status" value="1"/>
</dbReference>
<gene>
    <name evidence="8" type="ORF">SAMN05660236_2642</name>
</gene>
<evidence type="ECO:0000256" key="4">
    <source>
        <dbReference type="ARBA" id="ARBA00023014"/>
    </source>
</evidence>
<comment type="similarity">
    <text evidence="6">Belongs to the bacterial ring-hydroxylating dioxygenase ferredoxin component family.</text>
</comment>
<reference evidence="8 9" key="1">
    <citation type="submission" date="2017-02" db="EMBL/GenBank/DDBJ databases">
        <authorList>
            <person name="Peterson S.W."/>
        </authorList>
    </citation>
    <scope>NUCLEOTIDE SEQUENCE [LARGE SCALE GENOMIC DNA]</scope>
    <source>
        <strain evidence="8 9">DSM 25262</strain>
    </source>
</reference>
<evidence type="ECO:0000256" key="5">
    <source>
        <dbReference type="ARBA" id="ARBA00034078"/>
    </source>
</evidence>
<keyword evidence="1" id="KW-0001">2Fe-2S</keyword>
<keyword evidence="4" id="KW-0411">Iron-sulfur</keyword>
<keyword evidence="3" id="KW-0408">Iron</keyword>
<evidence type="ECO:0000256" key="2">
    <source>
        <dbReference type="ARBA" id="ARBA00022723"/>
    </source>
</evidence>
<keyword evidence="2" id="KW-0479">Metal-binding</keyword>